<dbReference type="PANTHER" id="PTHR30566">
    <property type="entry name" value="YNAI-RELATED MECHANOSENSITIVE ION CHANNEL"/>
    <property type="match status" value="1"/>
</dbReference>
<dbReference type="PANTHER" id="PTHR30566:SF25">
    <property type="entry name" value="INNER MEMBRANE PROTEIN"/>
    <property type="match status" value="1"/>
</dbReference>
<evidence type="ECO:0000256" key="3">
    <source>
        <dbReference type="ARBA" id="ARBA00022989"/>
    </source>
</evidence>
<dbReference type="InterPro" id="IPR023408">
    <property type="entry name" value="MscS_beta-dom_sf"/>
</dbReference>
<dbReference type="RefSeq" id="WP_179614093.1">
    <property type="nucleotide sequence ID" value="NZ_CP059163.1"/>
</dbReference>
<accession>A0A7Y9JQY6</accession>
<keyword evidence="3 5" id="KW-1133">Transmembrane helix</keyword>
<feature type="transmembrane region" description="Helical" evidence="5">
    <location>
        <begin position="131"/>
        <end position="153"/>
    </location>
</feature>
<dbReference type="GO" id="GO:0016020">
    <property type="term" value="C:membrane"/>
    <property type="evidence" value="ECO:0007669"/>
    <property type="project" value="UniProtKB-SubCell"/>
</dbReference>
<reference evidence="7 8" key="1">
    <citation type="submission" date="2020-07" db="EMBL/GenBank/DDBJ databases">
        <title>Sequencing the genomes of 1000 actinobacteria strains.</title>
        <authorList>
            <person name="Klenk H.-P."/>
        </authorList>
    </citation>
    <scope>NUCLEOTIDE SEQUENCE [LARGE SCALE GENOMIC DNA]</scope>
    <source>
        <strain evidence="7 8">DSM 18965</strain>
    </source>
</reference>
<evidence type="ECO:0000256" key="2">
    <source>
        <dbReference type="ARBA" id="ARBA00022692"/>
    </source>
</evidence>
<dbReference type="GO" id="GO:0055085">
    <property type="term" value="P:transmembrane transport"/>
    <property type="evidence" value="ECO:0007669"/>
    <property type="project" value="InterPro"/>
</dbReference>
<feature type="transmembrane region" description="Helical" evidence="5">
    <location>
        <begin position="83"/>
        <end position="105"/>
    </location>
</feature>
<comment type="caution">
    <text evidence="7">The sequence shown here is derived from an EMBL/GenBank/DDBJ whole genome shotgun (WGS) entry which is preliminary data.</text>
</comment>
<organism evidence="7 8">
    <name type="scientific">Nocardioides marinisabuli</name>
    <dbReference type="NCBI Taxonomy" id="419476"/>
    <lineage>
        <taxon>Bacteria</taxon>
        <taxon>Bacillati</taxon>
        <taxon>Actinomycetota</taxon>
        <taxon>Actinomycetes</taxon>
        <taxon>Propionibacteriales</taxon>
        <taxon>Nocardioidaceae</taxon>
        <taxon>Nocardioides</taxon>
    </lineage>
</organism>
<dbReference type="EMBL" id="JACCBE010000001">
    <property type="protein sequence ID" value="NYD56154.1"/>
    <property type="molecule type" value="Genomic_DNA"/>
</dbReference>
<dbReference type="Gene3D" id="2.30.30.60">
    <property type="match status" value="1"/>
</dbReference>
<feature type="domain" description="Mechanosensitive ion channel MscS" evidence="6">
    <location>
        <begin position="181"/>
        <end position="247"/>
    </location>
</feature>
<dbReference type="InterPro" id="IPR006685">
    <property type="entry name" value="MscS_channel_2nd"/>
</dbReference>
<protein>
    <submittedName>
        <fullName evidence="7">Small-conductance mechanosensitive channel</fullName>
    </submittedName>
</protein>
<sequence length="348" mass="38009">MAVSWTHAMIAAGSAALAALALVVVVHLVVRLLGRRWRPAGDLARSARFPFRALVLTLALSGWVAGVRPGASDDWAAWWEAGALVLRVLAIASGGWLLCALLLFVEDLTLGRARTDVRDNRVARRVRTQVLLIRRLTIALVVVVTVGAILFTFPAVRTVGASVLASAGLISVVAALAAQSILANAFAGIQLAFNDAIKVDDAVIVEGEWGTIEEITLSYVVVRIWDDRRMILPSTYFTTTPFQNWTRKNSELLGSVELDLDWRTDVDALRAHLPSVMERAGTMWDGRVSHVQVTDAVDGLVRVRVLVTSHDAPTLYDLRCHVREGLVAWVRDQQAHALPVRRVLLDGT</sequence>
<gene>
    <name evidence="7" type="ORF">BKA08_000392</name>
</gene>
<evidence type="ECO:0000256" key="1">
    <source>
        <dbReference type="ARBA" id="ARBA00004370"/>
    </source>
</evidence>
<keyword evidence="8" id="KW-1185">Reference proteome</keyword>
<evidence type="ECO:0000256" key="4">
    <source>
        <dbReference type="ARBA" id="ARBA00023136"/>
    </source>
</evidence>
<feature type="transmembrane region" description="Helical" evidence="5">
    <location>
        <begin position="159"/>
        <end position="178"/>
    </location>
</feature>
<dbReference type="AlphaFoldDB" id="A0A7Y9JQY6"/>
<keyword evidence="2 5" id="KW-0812">Transmembrane</keyword>
<dbReference type="Proteomes" id="UP000516957">
    <property type="component" value="Unassembled WGS sequence"/>
</dbReference>
<feature type="transmembrane region" description="Helical" evidence="5">
    <location>
        <begin position="6"/>
        <end position="30"/>
    </location>
</feature>
<comment type="subcellular location">
    <subcellularLocation>
        <location evidence="1">Membrane</location>
    </subcellularLocation>
</comment>
<proteinExistence type="predicted"/>
<feature type="transmembrane region" description="Helical" evidence="5">
    <location>
        <begin position="51"/>
        <end position="71"/>
    </location>
</feature>
<evidence type="ECO:0000313" key="7">
    <source>
        <dbReference type="EMBL" id="NYD56154.1"/>
    </source>
</evidence>
<evidence type="ECO:0000313" key="8">
    <source>
        <dbReference type="Proteomes" id="UP000516957"/>
    </source>
</evidence>
<name>A0A7Y9JQY6_9ACTN</name>
<dbReference type="Gene3D" id="1.10.287.1260">
    <property type="match status" value="1"/>
</dbReference>
<evidence type="ECO:0000259" key="6">
    <source>
        <dbReference type="Pfam" id="PF00924"/>
    </source>
</evidence>
<evidence type="ECO:0000256" key="5">
    <source>
        <dbReference type="SAM" id="Phobius"/>
    </source>
</evidence>
<dbReference type="InterPro" id="IPR010920">
    <property type="entry name" value="LSM_dom_sf"/>
</dbReference>
<dbReference type="Pfam" id="PF00924">
    <property type="entry name" value="MS_channel_2nd"/>
    <property type="match status" value="1"/>
</dbReference>
<keyword evidence="4 5" id="KW-0472">Membrane</keyword>
<dbReference type="SUPFAM" id="SSF50182">
    <property type="entry name" value="Sm-like ribonucleoproteins"/>
    <property type="match status" value="1"/>
</dbReference>